<name>A0A7I9VJN4_9BACT</name>
<reference evidence="2" key="1">
    <citation type="journal article" date="2020" name="Appl. Environ. Microbiol.">
        <title>Diazotrophic Anaeromyxobacter Isolates from Soils.</title>
        <authorList>
            <person name="Masuda Y."/>
            <person name="Yamanaka H."/>
            <person name="Xu Z.X."/>
            <person name="Shiratori Y."/>
            <person name="Aono T."/>
            <person name="Amachi S."/>
            <person name="Senoo K."/>
            <person name="Itoh H."/>
        </authorList>
    </citation>
    <scope>NUCLEOTIDE SEQUENCE [LARGE SCALE GENOMIC DNA]</scope>
    <source>
        <strain evidence="2">R267</strain>
    </source>
</reference>
<keyword evidence="2" id="KW-1185">Reference proteome</keyword>
<dbReference type="AlphaFoldDB" id="A0A7I9VJN4"/>
<evidence type="ECO:0000313" key="1">
    <source>
        <dbReference type="EMBL" id="GEJ56626.1"/>
    </source>
</evidence>
<dbReference type="EMBL" id="BJTG01000003">
    <property type="protein sequence ID" value="GEJ56626.1"/>
    <property type="molecule type" value="Genomic_DNA"/>
</dbReference>
<comment type="caution">
    <text evidence="1">The sequence shown here is derived from an EMBL/GenBank/DDBJ whole genome shotgun (WGS) entry which is preliminary data.</text>
</comment>
<dbReference type="Proteomes" id="UP000503640">
    <property type="component" value="Unassembled WGS sequence"/>
</dbReference>
<evidence type="ECO:0000313" key="2">
    <source>
        <dbReference type="Proteomes" id="UP000503640"/>
    </source>
</evidence>
<gene>
    <name evidence="1" type="ORF">AMYX_13670</name>
</gene>
<organism evidence="1 2">
    <name type="scientific">Anaeromyxobacter diazotrophicus</name>
    <dbReference type="NCBI Taxonomy" id="2590199"/>
    <lineage>
        <taxon>Bacteria</taxon>
        <taxon>Pseudomonadati</taxon>
        <taxon>Myxococcota</taxon>
        <taxon>Myxococcia</taxon>
        <taxon>Myxococcales</taxon>
        <taxon>Cystobacterineae</taxon>
        <taxon>Anaeromyxobacteraceae</taxon>
        <taxon>Anaeromyxobacter</taxon>
    </lineage>
</organism>
<protein>
    <submittedName>
        <fullName evidence="1">Uncharacterized protein</fullName>
    </submittedName>
</protein>
<proteinExistence type="predicted"/>
<accession>A0A7I9VJN4</accession>
<sequence length="74" mass="8383">MAAAKSKTKKYTVPEVWRTIVKKNERQGERLYDVLICKHAVPANDNTYRKARACPACRVRVQAYADGISDGQSR</sequence>